<feature type="transmembrane region" description="Helical" evidence="2">
    <location>
        <begin position="81"/>
        <end position="102"/>
    </location>
</feature>
<accession>A0A6N9H6T0</accession>
<dbReference type="InterPro" id="IPR037185">
    <property type="entry name" value="EmrE-like"/>
</dbReference>
<organism evidence="3 4">
    <name type="scientific">Brevibacterium rongguiense</name>
    <dbReference type="NCBI Taxonomy" id="2695267"/>
    <lineage>
        <taxon>Bacteria</taxon>
        <taxon>Bacillati</taxon>
        <taxon>Actinomycetota</taxon>
        <taxon>Actinomycetes</taxon>
        <taxon>Micrococcales</taxon>
        <taxon>Brevibacteriaceae</taxon>
        <taxon>Brevibacterium</taxon>
    </lineage>
</organism>
<dbReference type="AlphaFoldDB" id="A0A6N9H6T0"/>
<dbReference type="InterPro" id="IPR045324">
    <property type="entry name" value="Small_multidrug_res"/>
</dbReference>
<feature type="transmembrane region" description="Helical" evidence="2">
    <location>
        <begin position="56"/>
        <end position="75"/>
    </location>
</feature>
<keyword evidence="2" id="KW-1133">Transmembrane helix</keyword>
<keyword evidence="2" id="KW-0472">Membrane</keyword>
<comment type="caution">
    <text evidence="3">The sequence shown here is derived from an EMBL/GenBank/DDBJ whole genome shotgun (WGS) entry which is preliminary data.</text>
</comment>
<evidence type="ECO:0000256" key="2">
    <source>
        <dbReference type="SAM" id="Phobius"/>
    </source>
</evidence>
<dbReference type="Pfam" id="PF00893">
    <property type="entry name" value="Multi_Drug_Res"/>
    <property type="match status" value="1"/>
</dbReference>
<comment type="similarity">
    <text evidence="1">Belongs to the drug/metabolite transporter (DMT) superfamily. Small multidrug resistance (SMR) (TC 2.A.7.1) family.</text>
</comment>
<dbReference type="GO" id="GO:0005886">
    <property type="term" value="C:plasma membrane"/>
    <property type="evidence" value="ECO:0007669"/>
    <property type="project" value="UniProtKB-SubCell"/>
</dbReference>
<dbReference type="EMBL" id="WWEQ01000024">
    <property type="protein sequence ID" value="MYM19750.1"/>
    <property type="molecule type" value="Genomic_DNA"/>
</dbReference>
<dbReference type="Gene3D" id="1.10.3730.20">
    <property type="match status" value="1"/>
</dbReference>
<proteinExistence type="inferred from homology"/>
<reference evidence="3 4" key="1">
    <citation type="submission" date="2020-01" db="EMBL/GenBank/DDBJ databases">
        <authorList>
            <person name="Deng T."/>
        </authorList>
    </citation>
    <scope>NUCLEOTIDE SEQUENCE [LARGE SCALE GENOMIC DNA]</scope>
    <source>
        <strain evidence="3 4">5221</strain>
    </source>
</reference>
<feature type="transmembrane region" description="Helical" evidence="2">
    <location>
        <begin position="27"/>
        <end position="49"/>
    </location>
</feature>
<protein>
    <submittedName>
        <fullName evidence="3">QacE family quaternary ammonium compound efflux SMR transporter</fullName>
    </submittedName>
</protein>
<evidence type="ECO:0000313" key="4">
    <source>
        <dbReference type="Proteomes" id="UP000469215"/>
    </source>
</evidence>
<evidence type="ECO:0000256" key="1">
    <source>
        <dbReference type="RuleBase" id="RU003942"/>
    </source>
</evidence>
<gene>
    <name evidence="3" type="ORF">GSY69_07150</name>
</gene>
<keyword evidence="4" id="KW-1185">Reference proteome</keyword>
<comment type="subcellular location">
    <subcellularLocation>
        <location evidence="1">Cell membrane</location>
        <topology evidence="1">Multi-pass membrane protein</topology>
    </subcellularLocation>
</comment>
<dbReference type="Proteomes" id="UP000469215">
    <property type="component" value="Unassembled WGS sequence"/>
</dbReference>
<sequence>MLWFVLILSGLGEPLWALALALRGRQLLLRAGLFLVGAGVSMGGLAWALSAIPVSVGYAVWVGVGAAATFGLSVARGQDRLTLLRAGLVVMLLGGVVGLKAVS</sequence>
<evidence type="ECO:0000313" key="3">
    <source>
        <dbReference type="EMBL" id="MYM19750.1"/>
    </source>
</evidence>
<dbReference type="GO" id="GO:0022857">
    <property type="term" value="F:transmembrane transporter activity"/>
    <property type="evidence" value="ECO:0007669"/>
    <property type="project" value="InterPro"/>
</dbReference>
<dbReference type="SUPFAM" id="SSF103481">
    <property type="entry name" value="Multidrug resistance efflux transporter EmrE"/>
    <property type="match status" value="1"/>
</dbReference>
<name>A0A6N9H6T0_9MICO</name>
<keyword evidence="1 2" id="KW-0812">Transmembrane</keyword>